<feature type="chain" id="PRO_5040996177" evidence="2">
    <location>
        <begin position="26"/>
        <end position="475"/>
    </location>
</feature>
<organism evidence="3 4">
    <name type="scientific">Sphingomonas tagetis</name>
    <dbReference type="NCBI Taxonomy" id="2949092"/>
    <lineage>
        <taxon>Bacteria</taxon>
        <taxon>Pseudomonadati</taxon>
        <taxon>Pseudomonadota</taxon>
        <taxon>Alphaproteobacteria</taxon>
        <taxon>Sphingomonadales</taxon>
        <taxon>Sphingomonadaceae</taxon>
        <taxon>Sphingomonas</taxon>
    </lineage>
</organism>
<accession>A0A9X2HTD5</accession>
<evidence type="ECO:0000313" key="4">
    <source>
        <dbReference type="Proteomes" id="UP001139451"/>
    </source>
</evidence>
<evidence type="ECO:0000256" key="1">
    <source>
        <dbReference type="SAM" id="Coils"/>
    </source>
</evidence>
<dbReference type="Gene3D" id="1.25.40.10">
    <property type="entry name" value="Tetratricopeptide repeat domain"/>
    <property type="match status" value="1"/>
</dbReference>
<dbReference type="InterPro" id="IPR011990">
    <property type="entry name" value="TPR-like_helical_dom_sf"/>
</dbReference>
<evidence type="ECO:0000313" key="3">
    <source>
        <dbReference type="EMBL" id="MCP3733159.1"/>
    </source>
</evidence>
<dbReference type="RefSeq" id="WP_254297307.1">
    <property type="nucleotide sequence ID" value="NZ_JAMLDX010000034.1"/>
</dbReference>
<dbReference type="Proteomes" id="UP001139451">
    <property type="component" value="Unassembled WGS sequence"/>
</dbReference>
<keyword evidence="1" id="KW-0175">Coiled coil</keyword>
<name>A0A9X2HTD5_9SPHN</name>
<dbReference type="EMBL" id="JAMLDX010000034">
    <property type="protein sequence ID" value="MCP3733159.1"/>
    <property type="molecule type" value="Genomic_DNA"/>
</dbReference>
<evidence type="ECO:0000256" key="2">
    <source>
        <dbReference type="SAM" id="SignalP"/>
    </source>
</evidence>
<dbReference type="AlphaFoldDB" id="A0A9X2HTD5"/>
<dbReference type="Pfam" id="PF13424">
    <property type="entry name" value="TPR_12"/>
    <property type="match status" value="1"/>
</dbReference>
<feature type="coiled-coil region" evidence="1">
    <location>
        <begin position="340"/>
        <end position="383"/>
    </location>
</feature>
<gene>
    <name evidence="3" type="ORF">M9978_22400</name>
</gene>
<keyword evidence="4" id="KW-1185">Reference proteome</keyword>
<feature type="signal peptide" evidence="2">
    <location>
        <begin position="1"/>
        <end position="25"/>
    </location>
</feature>
<protein>
    <submittedName>
        <fullName evidence="3">Tetratricopeptide repeat protein</fullName>
    </submittedName>
</protein>
<keyword evidence="2" id="KW-0732">Signal</keyword>
<comment type="caution">
    <text evidence="3">The sequence shown here is derived from an EMBL/GenBank/DDBJ whole genome shotgun (WGS) entry which is preliminary data.</text>
</comment>
<sequence>MKAWCPIGCVIGMVAAVIGASDAYAADKPVTWITASCDDRVILPDPSAADRAPDDYVKKQRPITPVPKTPEQWNALVEWCLDDTRFGTISERLVREAVAVNRRAYRGRGPGVDRAEANLAQTLLINEGKFVEAGALLQGIVSRRGSAASQAMIDLARIEAAQGRESIAAERYEAAVRALTARLGSGDPLTLTARIGVAESYRRLGRIDEAEAIYRDCLSIWLGRSYPQNRAYFEMMGGVTRILIARERLAEAVALFEPVLRANPEKDRPSFRDRRDRNTLMFVQIDVAGALYAMGDRKRARTLLTEAQEWLDSAGAGFEMTEVLAGVVLNARLSLDEGKLDDAREAIATAKAAAADLRGAGGITELDLELEAMAQEIAIAERRLISADRGLAAVLAASNRLRGLAHPGSLDIARRLTLLRLHSMQSRRAVLPAVQLLQAARDRTRAAKQNSARLSRDARDLRLFVRAAWRGSLWR</sequence>
<dbReference type="SUPFAM" id="SSF48452">
    <property type="entry name" value="TPR-like"/>
    <property type="match status" value="1"/>
</dbReference>
<reference evidence="3" key="1">
    <citation type="submission" date="2022-05" db="EMBL/GenBank/DDBJ databases">
        <title>Sphingomonas sp. strain MG17 Genome sequencing and assembly.</title>
        <authorList>
            <person name="Kim I."/>
        </authorList>
    </citation>
    <scope>NUCLEOTIDE SEQUENCE</scope>
    <source>
        <strain evidence="3">MG17</strain>
    </source>
</reference>
<proteinExistence type="predicted"/>